<evidence type="ECO:0000313" key="3">
    <source>
        <dbReference type="Proteomes" id="UP001583193"/>
    </source>
</evidence>
<accession>A0ABR3WMQ1</accession>
<keyword evidence="3" id="KW-1185">Reference proteome</keyword>
<evidence type="ECO:0000256" key="1">
    <source>
        <dbReference type="SAM" id="MobiDB-lite"/>
    </source>
</evidence>
<feature type="compositionally biased region" description="Acidic residues" evidence="1">
    <location>
        <begin position="160"/>
        <end position="181"/>
    </location>
</feature>
<dbReference type="EMBL" id="JAVDPF010000067">
    <property type="protein sequence ID" value="KAL1864936.1"/>
    <property type="molecule type" value="Genomic_DNA"/>
</dbReference>
<gene>
    <name evidence="2" type="ORF">Plec18167_009609</name>
</gene>
<organism evidence="2 3">
    <name type="scientific">Paecilomyces lecythidis</name>
    <dbReference type="NCBI Taxonomy" id="3004212"/>
    <lineage>
        <taxon>Eukaryota</taxon>
        <taxon>Fungi</taxon>
        <taxon>Dikarya</taxon>
        <taxon>Ascomycota</taxon>
        <taxon>Pezizomycotina</taxon>
        <taxon>Eurotiomycetes</taxon>
        <taxon>Eurotiomycetidae</taxon>
        <taxon>Eurotiales</taxon>
        <taxon>Thermoascaceae</taxon>
        <taxon>Paecilomyces</taxon>
    </lineage>
</organism>
<reference evidence="2 3" key="1">
    <citation type="journal article" date="2024" name="IMA Fungus">
        <title>IMA Genome - F19 : A genome assembly and annotation guide to empower mycologists, including annotated draft genome sequences of Ceratocystis pirilliformis, Diaporthe australafricana, Fusarium ophioides, Paecilomyces lecythidis, and Sporothrix stenoceras.</title>
        <authorList>
            <person name="Aylward J."/>
            <person name="Wilson A.M."/>
            <person name="Visagie C.M."/>
            <person name="Spraker J."/>
            <person name="Barnes I."/>
            <person name="Buitendag C."/>
            <person name="Ceriani C."/>
            <person name="Del Mar Angel L."/>
            <person name="du Plessis D."/>
            <person name="Fuchs T."/>
            <person name="Gasser K."/>
            <person name="Kramer D."/>
            <person name="Li W."/>
            <person name="Munsamy K."/>
            <person name="Piso A."/>
            <person name="Price J.L."/>
            <person name="Sonnekus B."/>
            <person name="Thomas C."/>
            <person name="van der Nest A."/>
            <person name="van Dijk A."/>
            <person name="van Heerden A."/>
            <person name="van Vuuren N."/>
            <person name="Yilmaz N."/>
            <person name="Duong T.A."/>
            <person name="van der Merwe N.A."/>
            <person name="Wingfield M.J."/>
            <person name="Wingfield B.D."/>
        </authorList>
    </citation>
    <scope>NUCLEOTIDE SEQUENCE [LARGE SCALE GENOMIC DNA]</scope>
    <source>
        <strain evidence="2 3">CMW 18167</strain>
    </source>
</reference>
<evidence type="ECO:0000313" key="2">
    <source>
        <dbReference type="EMBL" id="KAL1864936.1"/>
    </source>
</evidence>
<name>A0ABR3WMQ1_9EURO</name>
<proteinExistence type="predicted"/>
<sequence length="505" mass="57018">MSDNPDLSLPAKAPSLDAYYGESQNPVALYILVDLTDEELQELQRECETGCIETGNEPDSCVRPAPRPRFVGQPLRAVFDYHLEVVKQKTYEPRYFIAAVDKDWRAKGVILVTLDDDELEGNVDSFRIKAVDSGLIVVNLQIGNLGWEEEKEGYEFHLDSDDENDEDNDGNDENDDDDDDGPPAPIKNVPLGYYIPIYIHSDLSEYGVVSNLEPAFKLKTPDSIASRVQAKLTPASSASDATSTEDIVQQAVTLHPRRCAKNKYLHKAHILVIDTADPDENGMLMVKVSSWDESRSSQKEDLDQIGRELAHAIPPPIRIPYSCYYGLQSRFLILANGDAEWPSEEVRAQPVYLVFQYNTERKELGFGWSSMDSAASKRKPGEERLIYVHDLWKRPGRARELIKWDLDEAVKGLPWMCRENRFIEGLDKSFFICVDGNDVAQTGVLLVRREWDGNVWGRTDDDLLDLPIEGVKSVRVPIKEALGLLDKGKKGETDEMSESLREFFS</sequence>
<feature type="region of interest" description="Disordered" evidence="1">
    <location>
        <begin position="158"/>
        <end position="185"/>
    </location>
</feature>
<dbReference type="Proteomes" id="UP001583193">
    <property type="component" value="Unassembled WGS sequence"/>
</dbReference>
<comment type="caution">
    <text evidence="2">The sequence shown here is derived from an EMBL/GenBank/DDBJ whole genome shotgun (WGS) entry which is preliminary data.</text>
</comment>
<protein>
    <submittedName>
        <fullName evidence="2">Uncharacterized protein</fullName>
    </submittedName>
</protein>